<feature type="region of interest" description="Disordered" evidence="1">
    <location>
        <begin position="1"/>
        <end position="44"/>
    </location>
</feature>
<reference evidence="4" key="1">
    <citation type="journal article" date="2018" name="Genome Announc.">
        <title>Draft Genome Sequence of the Nitrogen-Fixing and Hormogonia-Inducing Cyanobacterium Nostoc cycadae Strain WK-1, Isolated from the Coralloid Roots of Cycas revoluta.</title>
        <authorList>
            <person name="Kanesaki Y."/>
            <person name="Hirose M."/>
            <person name="Hirose Y."/>
            <person name="Fujisawa T."/>
            <person name="Nakamura Y."/>
            <person name="Watanabe S."/>
            <person name="Matsunaga S."/>
            <person name="Uchida H."/>
            <person name="Murakami A."/>
        </authorList>
    </citation>
    <scope>NUCLEOTIDE SEQUENCE [LARGE SCALE GENOMIC DNA]</scope>
    <source>
        <strain evidence="4">WK-1</strain>
    </source>
</reference>
<dbReference type="AlphaFoldDB" id="A0A2H6LE97"/>
<organism evidence="3 4">
    <name type="scientific">Nostoc cycadae WK-1</name>
    <dbReference type="NCBI Taxonomy" id="1861711"/>
    <lineage>
        <taxon>Bacteria</taxon>
        <taxon>Bacillati</taxon>
        <taxon>Cyanobacteriota</taxon>
        <taxon>Cyanophyceae</taxon>
        <taxon>Nostocales</taxon>
        <taxon>Nostocaceae</taxon>
        <taxon>Nostoc</taxon>
    </lineage>
</organism>
<evidence type="ECO:0000259" key="2">
    <source>
        <dbReference type="Pfam" id="PF13699"/>
    </source>
</evidence>
<evidence type="ECO:0000313" key="4">
    <source>
        <dbReference type="Proteomes" id="UP000236527"/>
    </source>
</evidence>
<feature type="domain" description="eCIS core" evidence="2">
    <location>
        <begin position="157"/>
        <end position="222"/>
    </location>
</feature>
<dbReference type="Proteomes" id="UP000236527">
    <property type="component" value="Unassembled WGS sequence"/>
</dbReference>
<feature type="region of interest" description="Disordered" evidence="1">
    <location>
        <begin position="405"/>
        <end position="430"/>
    </location>
</feature>
<evidence type="ECO:0000256" key="1">
    <source>
        <dbReference type="SAM" id="MobiDB-lite"/>
    </source>
</evidence>
<evidence type="ECO:0000313" key="3">
    <source>
        <dbReference type="EMBL" id="GBE91540.1"/>
    </source>
</evidence>
<sequence>MYKRVQKTGKQPADSSTSNPFAPRPFKVESLPEPDLNQNPEIQKQELSFESSLSRLSHISIFPPGYQPPPPPRVQMKLMIGEPGDKYEQEAEKVAPNVVQQINAPLQAGYMQSQPIMQRVAEGYMSASPDEAIQAKGEMNGNSPESTEKSHPNQTGLPDELKAGVENLSGYSLDDVKVHYNSPKPAQLQALAYTQGTEIHVAPGQEEHLPHEAWHVVQQMQGRVKPTMQMKGLQINNDEGLEREADVMGKKAEYEKDETRKLAPSVSKYTSPDIKYRQGLVQRAIFKLINKEWKLIKREENEQTIDEMELRSKLPSTQTAQDKSFYNTVNKKTGFRLSDVQEAYEKDCEHLFYQLYEIIKEDDKKDPSEIDIKTKQEVIKHRKNFEELYDLAYIIYYKGAKAKPPETLKNERSPKFKHDGEIGTFDIDDSSNKKRLETQKDLTSHDAKIRSNAVSTIRGGDKTYSSYQGAIYRPFIEEERKAILGLVEAVKGSQVMFSLERGGSLIADLIEKLSGDVIENIKIPKPQSEEEATDHLNDILKHRPKEQKEYTSQKVAFEGKQKKAQQEQFKQAVISYINASEKEEITIAISETAVGGGSVNKMRALVAEICELVKESKKKVTFRILVARETIKNHGRRGQGIVKLTDEVVGGIQEGQIVEGKIVTTDPHQVEMYISELSYLIGEDVDYQMQYTGGINSDKPVIVFEAKDDTITAMSITPAPEGEDSAREVIMDLIVGAYDQLMAKIFDS</sequence>
<dbReference type="EMBL" id="BDGE01000023">
    <property type="protein sequence ID" value="GBE91540.1"/>
    <property type="molecule type" value="Genomic_DNA"/>
</dbReference>
<accession>A0A2H6LE97</accession>
<proteinExistence type="predicted"/>
<dbReference type="RefSeq" id="WP_245894848.1">
    <property type="nucleotide sequence ID" value="NZ_DF978424.1"/>
</dbReference>
<comment type="caution">
    <text evidence="3">The sequence shown here is derived from an EMBL/GenBank/DDBJ whole genome shotgun (WGS) entry which is preliminary data.</text>
</comment>
<dbReference type="Pfam" id="PF13699">
    <property type="entry name" value="eCIS_core"/>
    <property type="match status" value="1"/>
</dbReference>
<feature type="region of interest" description="Disordered" evidence="1">
    <location>
        <begin position="135"/>
        <end position="160"/>
    </location>
</feature>
<dbReference type="InterPro" id="IPR025295">
    <property type="entry name" value="eCIS_core_dom"/>
</dbReference>
<protein>
    <submittedName>
        <fullName evidence="3">CAZy families GH73 protein, partial</fullName>
    </submittedName>
</protein>
<feature type="compositionally biased region" description="Basic and acidic residues" evidence="1">
    <location>
        <begin position="405"/>
        <end position="421"/>
    </location>
</feature>
<name>A0A2H6LE97_9NOSO</name>
<keyword evidence="4" id="KW-1185">Reference proteome</keyword>
<gene>
    <name evidence="3" type="ORF">NCWK1_1264</name>
</gene>